<feature type="domain" description="HAMP" evidence="7">
    <location>
        <begin position="414"/>
        <end position="457"/>
    </location>
</feature>
<dbReference type="Gene3D" id="1.10.287.950">
    <property type="entry name" value="Methyl-accepting chemotaxis protein"/>
    <property type="match status" value="1"/>
</dbReference>
<evidence type="ECO:0000256" key="1">
    <source>
        <dbReference type="ARBA" id="ARBA00004370"/>
    </source>
</evidence>
<dbReference type="InterPro" id="IPR051310">
    <property type="entry name" value="MCP_chemotaxis"/>
</dbReference>
<dbReference type="OrthoDB" id="8456673at2"/>
<evidence type="ECO:0000256" key="3">
    <source>
        <dbReference type="ARBA" id="ARBA00029447"/>
    </source>
</evidence>
<dbReference type="InterPro" id="IPR004089">
    <property type="entry name" value="MCPsignal_dom"/>
</dbReference>
<feature type="domain" description="HAMP" evidence="7">
    <location>
        <begin position="317"/>
        <end position="370"/>
    </location>
</feature>
<protein>
    <submittedName>
        <fullName evidence="8">HAMP domain-containing protein</fullName>
    </submittedName>
</protein>
<dbReference type="PANTHER" id="PTHR43531">
    <property type="entry name" value="PROTEIN ICFG"/>
    <property type="match status" value="1"/>
</dbReference>
<organism evidence="8 9">
    <name type="scientific">Bosea lupini</name>
    <dbReference type="NCBI Taxonomy" id="1036779"/>
    <lineage>
        <taxon>Bacteria</taxon>
        <taxon>Pseudomonadati</taxon>
        <taxon>Pseudomonadota</taxon>
        <taxon>Alphaproteobacteria</taxon>
        <taxon>Hyphomicrobiales</taxon>
        <taxon>Boseaceae</taxon>
        <taxon>Bosea</taxon>
    </lineage>
</organism>
<dbReference type="STRING" id="1036779.SAMN04515666_110110"/>
<dbReference type="PANTHER" id="PTHR43531:SF11">
    <property type="entry name" value="METHYL-ACCEPTING CHEMOTAXIS PROTEIN 3"/>
    <property type="match status" value="1"/>
</dbReference>
<dbReference type="FunFam" id="1.10.287.950:FF:000001">
    <property type="entry name" value="Methyl-accepting chemotaxis sensory transducer"/>
    <property type="match status" value="1"/>
</dbReference>
<dbReference type="GO" id="GO:0006935">
    <property type="term" value="P:chemotaxis"/>
    <property type="evidence" value="ECO:0007669"/>
    <property type="project" value="UniProtKB-KW"/>
</dbReference>
<accession>A0A1H7XQQ6</accession>
<dbReference type="Gene3D" id="6.10.340.10">
    <property type="match status" value="1"/>
</dbReference>
<dbReference type="Proteomes" id="UP000199664">
    <property type="component" value="Unassembled WGS sequence"/>
</dbReference>
<dbReference type="CDD" id="cd11386">
    <property type="entry name" value="MCP_signal"/>
    <property type="match status" value="1"/>
</dbReference>
<dbReference type="SMART" id="SM00304">
    <property type="entry name" value="HAMP"/>
    <property type="match status" value="3"/>
</dbReference>
<dbReference type="SUPFAM" id="SSF58104">
    <property type="entry name" value="Methyl-accepting chemotaxis protein (MCP) signaling domain"/>
    <property type="match status" value="1"/>
</dbReference>
<dbReference type="SMART" id="SM00283">
    <property type="entry name" value="MA"/>
    <property type="match status" value="1"/>
</dbReference>
<dbReference type="PRINTS" id="PR00260">
    <property type="entry name" value="CHEMTRNSDUCR"/>
</dbReference>
<dbReference type="GO" id="GO:0007165">
    <property type="term" value="P:signal transduction"/>
    <property type="evidence" value="ECO:0007669"/>
    <property type="project" value="UniProtKB-KW"/>
</dbReference>
<dbReference type="GO" id="GO:0004888">
    <property type="term" value="F:transmembrane signaling receptor activity"/>
    <property type="evidence" value="ECO:0007669"/>
    <property type="project" value="InterPro"/>
</dbReference>
<keyword evidence="4" id="KW-0807">Transducer</keyword>
<dbReference type="PROSITE" id="PS50111">
    <property type="entry name" value="CHEMOTAXIS_TRANSDUC_2"/>
    <property type="match status" value="1"/>
</dbReference>
<dbReference type="EMBL" id="FOAN01000010">
    <property type="protein sequence ID" value="SEM35528.1"/>
    <property type="molecule type" value="Genomic_DNA"/>
</dbReference>
<dbReference type="InterPro" id="IPR003660">
    <property type="entry name" value="HAMP_dom"/>
</dbReference>
<dbReference type="RefSeq" id="WP_091841032.1">
    <property type="nucleotide sequence ID" value="NZ_FOAN01000010.1"/>
</dbReference>
<gene>
    <name evidence="8" type="ORF">SAMN04515666_110110</name>
</gene>
<dbReference type="CDD" id="cd06225">
    <property type="entry name" value="HAMP"/>
    <property type="match status" value="1"/>
</dbReference>
<keyword evidence="9" id="KW-1185">Reference proteome</keyword>
<keyword evidence="2" id="KW-0145">Chemotaxis</keyword>
<reference evidence="9" key="1">
    <citation type="submission" date="2016-10" db="EMBL/GenBank/DDBJ databases">
        <authorList>
            <person name="Varghese N."/>
            <person name="Submissions S."/>
        </authorList>
    </citation>
    <scope>NUCLEOTIDE SEQUENCE [LARGE SCALE GENOMIC DNA]</scope>
    <source>
        <strain evidence="9">LMG 26383,CCUG 61248,R- 45681</strain>
    </source>
</reference>
<dbReference type="GO" id="GO:0005886">
    <property type="term" value="C:plasma membrane"/>
    <property type="evidence" value="ECO:0007669"/>
    <property type="project" value="TreeGrafter"/>
</dbReference>
<feature type="transmembrane region" description="Helical" evidence="5">
    <location>
        <begin position="15"/>
        <end position="38"/>
    </location>
</feature>
<dbReference type="Pfam" id="PF00015">
    <property type="entry name" value="MCPsignal"/>
    <property type="match status" value="1"/>
</dbReference>
<proteinExistence type="inferred from homology"/>
<evidence type="ECO:0000313" key="9">
    <source>
        <dbReference type="Proteomes" id="UP000199664"/>
    </source>
</evidence>
<feature type="domain" description="Methyl-accepting transducer" evidence="6">
    <location>
        <begin position="462"/>
        <end position="691"/>
    </location>
</feature>
<dbReference type="PROSITE" id="PS50885">
    <property type="entry name" value="HAMP"/>
    <property type="match status" value="2"/>
</dbReference>
<evidence type="ECO:0000259" key="6">
    <source>
        <dbReference type="PROSITE" id="PS50111"/>
    </source>
</evidence>
<dbReference type="Pfam" id="PF00672">
    <property type="entry name" value="HAMP"/>
    <property type="match status" value="2"/>
</dbReference>
<comment type="similarity">
    <text evidence="3">Belongs to the methyl-accepting chemotaxis (MCP) protein family.</text>
</comment>
<evidence type="ECO:0000256" key="2">
    <source>
        <dbReference type="ARBA" id="ARBA00022500"/>
    </source>
</evidence>
<evidence type="ECO:0000256" key="4">
    <source>
        <dbReference type="PROSITE-ProRule" id="PRU00284"/>
    </source>
</evidence>
<dbReference type="SUPFAM" id="SSF158472">
    <property type="entry name" value="HAMP domain-like"/>
    <property type="match status" value="1"/>
</dbReference>
<keyword evidence="5" id="KW-0472">Membrane</keyword>
<dbReference type="AlphaFoldDB" id="A0A1H7XQQ6"/>
<dbReference type="InterPro" id="IPR004090">
    <property type="entry name" value="Chemotax_Me-accpt_rcpt"/>
</dbReference>
<feature type="transmembrane region" description="Helical" evidence="5">
    <location>
        <begin position="295"/>
        <end position="315"/>
    </location>
</feature>
<keyword evidence="5" id="KW-1133">Transmembrane helix</keyword>
<evidence type="ECO:0000313" key="8">
    <source>
        <dbReference type="EMBL" id="SEM35528.1"/>
    </source>
</evidence>
<evidence type="ECO:0000256" key="5">
    <source>
        <dbReference type="SAM" id="Phobius"/>
    </source>
</evidence>
<comment type="subcellular location">
    <subcellularLocation>
        <location evidence="1">Membrane</location>
    </subcellularLocation>
</comment>
<name>A0A1H7XQQ6_9HYPH</name>
<evidence type="ECO:0000259" key="7">
    <source>
        <dbReference type="PROSITE" id="PS50885"/>
    </source>
</evidence>
<keyword evidence="5" id="KW-0812">Transmembrane</keyword>
<sequence length="725" mass="76586">MSTEHSRSAASRLTIQFRIALVSVVFVLGLVLIGAASWTGSGRLTAAFEDYKAYSALAARSREVRAASFALKAQSRDVRFRQEATDLKDFGTGLESLKEAIARLGNANGAERVRDSIAALDTPMKAIEADFQAISTMQLALRSAAPDGLAARLEDAAEALETKVRSNSMGSDSPDLARLPGILAALRRIDAAYRLSLDESLLGQWEVEQGRFERALGRQGVPAEAKAEIEPAFKAYAEIVPAWSKAEKDFMLAGEKLSGEFDLIAPPLQELETRLSTEEAQAGARLAEAQRWTQGIILGTIAAALVLGLIAAYIVGRTTAVPLRRLRDAMLKLAAGDYEVAISGLSRRDEIGQMAQAVQVFKDNGLAVQRLEAETSEGRAAAERQNLAIARQREEAAAAQGSLLAEQREVVALLADALARLSQGDLTVRIEDAVAPDYETLKQDFNSAIERLAATVDAIKATSAEVAIAGREITSGADDLSKRTEEQASSLEESAATTEELAASVKAAADASRQAANLSHEASGIARKGGAIVDDAVQAMTRIEDASKKISDITSVIDEIAFQTNLLALNAAVEAARAGDAGKGFAVVASEVRTLAQRSADAAKSISALIKASNTQVSDGVELVRSAGAVLGQIVEASQRVATTVTEVSSASSEQASGIDEMSQTIAHMDEMTQANAALAEQSAASATALGQQIERLNSLVAAFRTHDSGRGGPVVDFSRERRRA</sequence>